<keyword evidence="2" id="KW-1185">Reference proteome</keyword>
<accession>A0AAD5JSA1</accession>
<proteinExistence type="predicted"/>
<evidence type="ECO:0000313" key="1">
    <source>
        <dbReference type="EMBL" id="KAI9251396.1"/>
    </source>
</evidence>
<sequence>MIDAIVHLKCLKALAIISPRVGFVRGLSRLIQGLATSKTTKHDLPSLERLVISRQASHHPKKFRLYNSLIVTTAGDQEEESDPNSTQHYFDMLQHIPSIASLKTIEFHGVNVEEYNNNSFEKQYQAKEFTLFCRKLQMHPSIEVLECIKMNCISSESLHHLSKSMTLRQLILDSHGLNNVQERDLCVFNDHPSIKMIRTFM</sequence>
<reference evidence="1" key="1">
    <citation type="journal article" date="2022" name="IScience">
        <title>Evolution of zygomycete secretomes and the origins of terrestrial fungal ecologies.</title>
        <authorList>
            <person name="Chang Y."/>
            <person name="Wang Y."/>
            <person name="Mondo S."/>
            <person name="Ahrendt S."/>
            <person name="Andreopoulos W."/>
            <person name="Barry K."/>
            <person name="Beard J."/>
            <person name="Benny G.L."/>
            <person name="Blankenship S."/>
            <person name="Bonito G."/>
            <person name="Cuomo C."/>
            <person name="Desiro A."/>
            <person name="Gervers K.A."/>
            <person name="Hundley H."/>
            <person name="Kuo A."/>
            <person name="LaButti K."/>
            <person name="Lang B.F."/>
            <person name="Lipzen A."/>
            <person name="O'Donnell K."/>
            <person name="Pangilinan J."/>
            <person name="Reynolds N."/>
            <person name="Sandor L."/>
            <person name="Smith M.E."/>
            <person name="Tsang A."/>
            <person name="Grigoriev I.V."/>
            <person name="Stajich J.E."/>
            <person name="Spatafora J.W."/>
        </authorList>
    </citation>
    <scope>NUCLEOTIDE SEQUENCE</scope>
    <source>
        <strain evidence="1">RSA 2281</strain>
    </source>
</reference>
<comment type="caution">
    <text evidence="1">The sequence shown here is derived from an EMBL/GenBank/DDBJ whole genome shotgun (WGS) entry which is preliminary data.</text>
</comment>
<name>A0AAD5JSA1_9FUNG</name>
<reference evidence="1" key="2">
    <citation type="submission" date="2023-02" db="EMBL/GenBank/DDBJ databases">
        <authorList>
            <consortium name="DOE Joint Genome Institute"/>
            <person name="Mondo S.J."/>
            <person name="Chang Y."/>
            <person name="Wang Y."/>
            <person name="Ahrendt S."/>
            <person name="Andreopoulos W."/>
            <person name="Barry K."/>
            <person name="Beard J."/>
            <person name="Benny G.L."/>
            <person name="Blankenship S."/>
            <person name="Bonito G."/>
            <person name="Cuomo C."/>
            <person name="Desiro A."/>
            <person name="Gervers K.A."/>
            <person name="Hundley H."/>
            <person name="Kuo A."/>
            <person name="LaButti K."/>
            <person name="Lang B.F."/>
            <person name="Lipzen A."/>
            <person name="O'Donnell K."/>
            <person name="Pangilinan J."/>
            <person name="Reynolds N."/>
            <person name="Sandor L."/>
            <person name="Smith M.W."/>
            <person name="Tsang A."/>
            <person name="Grigoriev I.V."/>
            <person name="Stajich J.E."/>
            <person name="Spatafora J.W."/>
        </authorList>
    </citation>
    <scope>NUCLEOTIDE SEQUENCE</scope>
    <source>
        <strain evidence="1">RSA 2281</strain>
    </source>
</reference>
<evidence type="ECO:0000313" key="2">
    <source>
        <dbReference type="Proteomes" id="UP001209540"/>
    </source>
</evidence>
<gene>
    <name evidence="1" type="ORF">BDA99DRAFT_521746</name>
</gene>
<dbReference type="AlphaFoldDB" id="A0AAD5JSA1"/>
<organism evidence="1 2">
    <name type="scientific">Phascolomyces articulosus</name>
    <dbReference type="NCBI Taxonomy" id="60185"/>
    <lineage>
        <taxon>Eukaryota</taxon>
        <taxon>Fungi</taxon>
        <taxon>Fungi incertae sedis</taxon>
        <taxon>Mucoromycota</taxon>
        <taxon>Mucoromycotina</taxon>
        <taxon>Mucoromycetes</taxon>
        <taxon>Mucorales</taxon>
        <taxon>Lichtheimiaceae</taxon>
        <taxon>Phascolomyces</taxon>
    </lineage>
</organism>
<dbReference type="Proteomes" id="UP001209540">
    <property type="component" value="Unassembled WGS sequence"/>
</dbReference>
<protein>
    <submittedName>
        <fullName evidence="1">Uncharacterized protein</fullName>
    </submittedName>
</protein>
<dbReference type="EMBL" id="JAIXMP010000030">
    <property type="protein sequence ID" value="KAI9251396.1"/>
    <property type="molecule type" value="Genomic_DNA"/>
</dbReference>